<evidence type="ECO:0000256" key="1">
    <source>
        <dbReference type="SAM" id="MobiDB-lite"/>
    </source>
</evidence>
<reference evidence="2 3" key="1">
    <citation type="submission" date="2015-02" db="EMBL/GenBank/DDBJ databases">
        <title>Genome Sequencing of Rickettsiales.</title>
        <authorList>
            <person name="Daugherty S.C."/>
            <person name="Su Q."/>
            <person name="Abolude K."/>
            <person name="Beier-Sexton M."/>
            <person name="Carlyon J.A."/>
            <person name="Carter R."/>
            <person name="Day N.P."/>
            <person name="Dumler S.J."/>
            <person name="Dyachenko V."/>
            <person name="Godinez A."/>
            <person name="Kurtti T.J."/>
            <person name="Lichay M."/>
            <person name="Mullins K.E."/>
            <person name="Ott S."/>
            <person name="Pappas-Brown V."/>
            <person name="Paris D.H."/>
            <person name="Patel P."/>
            <person name="Richards A.L."/>
            <person name="Sadzewicz L."/>
            <person name="Sears K."/>
            <person name="Seidman D."/>
            <person name="Sengamalay N."/>
            <person name="Stenos J."/>
            <person name="Tallon L.J."/>
            <person name="Vincent G."/>
            <person name="Fraser C.M."/>
            <person name="Munderloh U."/>
            <person name="Dunning-Hotopp J.C."/>
        </authorList>
    </citation>
    <scope>NUCLEOTIDE SEQUENCE [LARGE SCALE GENOMIC DNA]</scope>
    <source>
        <strain evidence="2 3">Fuller</strain>
    </source>
</reference>
<gene>
    <name evidence="2" type="ORF">OCHUTO_0633</name>
</gene>
<sequence length="38" mass="4457">MWKKLSEEEKRIKGKAPSGNRWKDKGSYQNSIVLYDEG</sequence>
<evidence type="ECO:0000313" key="2">
    <source>
        <dbReference type="EMBL" id="KJV56027.1"/>
    </source>
</evidence>
<dbReference type="STRING" id="1359168.OCHUTO_0633"/>
<protein>
    <submittedName>
        <fullName evidence="2">Uncharacterized protein</fullName>
    </submittedName>
</protein>
<dbReference type="PATRIC" id="fig|1359168.3.peg.237"/>
<organism evidence="2 3">
    <name type="scientific">Orientia chuto str. Dubai</name>
    <dbReference type="NCBI Taxonomy" id="1359168"/>
    <lineage>
        <taxon>Bacteria</taxon>
        <taxon>Pseudomonadati</taxon>
        <taxon>Pseudomonadota</taxon>
        <taxon>Alphaproteobacteria</taxon>
        <taxon>Rickettsiales</taxon>
        <taxon>Rickettsiaceae</taxon>
        <taxon>Rickettsieae</taxon>
        <taxon>Orientia</taxon>
    </lineage>
</organism>
<proteinExistence type="predicted"/>
<comment type="caution">
    <text evidence="2">The sequence shown here is derived from an EMBL/GenBank/DDBJ whole genome shotgun (WGS) entry which is preliminary data.</text>
</comment>
<dbReference type="Proteomes" id="UP000033616">
    <property type="component" value="Unassembled WGS sequence"/>
</dbReference>
<feature type="compositionally biased region" description="Basic and acidic residues" evidence="1">
    <location>
        <begin position="1"/>
        <end position="11"/>
    </location>
</feature>
<evidence type="ECO:0000313" key="3">
    <source>
        <dbReference type="Proteomes" id="UP000033616"/>
    </source>
</evidence>
<feature type="region of interest" description="Disordered" evidence="1">
    <location>
        <begin position="1"/>
        <end position="25"/>
    </location>
</feature>
<name>A0A0F3MKM7_9RICK</name>
<accession>A0A0F3MKM7</accession>
<keyword evidence="3" id="KW-1185">Reference proteome</keyword>
<dbReference type="EMBL" id="LANP01000014">
    <property type="protein sequence ID" value="KJV56027.1"/>
    <property type="molecule type" value="Genomic_DNA"/>
</dbReference>
<dbReference type="AlphaFoldDB" id="A0A0F3MKM7"/>